<feature type="compositionally biased region" description="Basic and acidic residues" evidence="1">
    <location>
        <begin position="52"/>
        <end position="72"/>
    </location>
</feature>
<keyword evidence="2" id="KW-1133">Transmembrane helix</keyword>
<keyword evidence="2" id="KW-0472">Membrane</keyword>
<organism evidence="3 4">
    <name type="scientific">Aureobasidium vineae</name>
    <dbReference type="NCBI Taxonomy" id="2773715"/>
    <lineage>
        <taxon>Eukaryota</taxon>
        <taxon>Fungi</taxon>
        <taxon>Dikarya</taxon>
        <taxon>Ascomycota</taxon>
        <taxon>Pezizomycotina</taxon>
        <taxon>Dothideomycetes</taxon>
        <taxon>Dothideomycetidae</taxon>
        <taxon>Dothideales</taxon>
        <taxon>Saccotheciaceae</taxon>
        <taxon>Aureobasidium</taxon>
    </lineage>
</organism>
<reference evidence="3" key="1">
    <citation type="submission" date="2020-06" db="EMBL/GenBank/DDBJ databases">
        <authorList>
            <person name="Onetto C."/>
        </authorList>
    </citation>
    <scope>NUCLEOTIDE SEQUENCE</scope>
</reference>
<feature type="transmembrane region" description="Helical" evidence="2">
    <location>
        <begin position="12"/>
        <end position="31"/>
    </location>
</feature>
<evidence type="ECO:0000313" key="4">
    <source>
        <dbReference type="Proteomes" id="UP000716446"/>
    </source>
</evidence>
<feature type="region of interest" description="Disordered" evidence="1">
    <location>
        <begin position="52"/>
        <end position="101"/>
    </location>
</feature>
<evidence type="ECO:0000313" key="3">
    <source>
        <dbReference type="EMBL" id="CAD0091232.1"/>
    </source>
</evidence>
<dbReference type="Proteomes" id="UP000716446">
    <property type="component" value="Unassembled WGS sequence"/>
</dbReference>
<evidence type="ECO:0000256" key="1">
    <source>
        <dbReference type="SAM" id="MobiDB-lite"/>
    </source>
</evidence>
<evidence type="ECO:0000256" key="2">
    <source>
        <dbReference type="SAM" id="Phobius"/>
    </source>
</evidence>
<keyword evidence="2" id="KW-0812">Transmembrane</keyword>
<sequence length="146" mass="17064">MDIKTFLTVETFIMFFFLAPFYIVFSFMIVANRHARNERRLTRELHMMATEEEARQYTRRRREEKEREEMRAQEQSLLQEAARRAAQVNHDSDDDEGGLHIYHKHTRVAPTPLPTPLSRAASTTECSANAITFTSASYHRIMLPSS</sequence>
<gene>
    <name evidence="3" type="ORF">AWRI4619_LOCUS6631</name>
</gene>
<comment type="caution">
    <text evidence="3">The sequence shown here is derived from an EMBL/GenBank/DDBJ whole genome shotgun (WGS) entry which is preliminary data.</text>
</comment>
<protein>
    <submittedName>
        <fullName evidence="3">Uncharacterized protein</fullName>
    </submittedName>
</protein>
<name>A0A9N8JRW9_9PEZI</name>
<dbReference type="AlphaFoldDB" id="A0A9N8JRW9"/>
<keyword evidence="4" id="KW-1185">Reference proteome</keyword>
<proteinExistence type="predicted"/>
<accession>A0A9N8JRW9</accession>
<dbReference type="EMBL" id="CAIJEN010000012">
    <property type="protein sequence ID" value="CAD0091232.1"/>
    <property type="molecule type" value="Genomic_DNA"/>
</dbReference>